<organism evidence="1 2">
    <name type="scientific">Durusdinium trenchii</name>
    <dbReference type="NCBI Taxonomy" id="1381693"/>
    <lineage>
        <taxon>Eukaryota</taxon>
        <taxon>Sar</taxon>
        <taxon>Alveolata</taxon>
        <taxon>Dinophyceae</taxon>
        <taxon>Suessiales</taxon>
        <taxon>Symbiodiniaceae</taxon>
        <taxon>Durusdinium</taxon>
    </lineage>
</organism>
<evidence type="ECO:0000313" key="1">
    <source>
        <dbReference type="EMBL" id="CAK9095142.1"/>
    </source>
</evidence>
<evidence type="ECO:0000313" key="2">
    <source>
        <dbReference type="Proteomes" id="UP001642484"/>
    </source>
</evidence>
<protein>
    <submittedName>
        <fullName evidence="1">Uncharacterized protein</fullName>
    </submittedName>
</protein>
<accession>A0ABP0R3H6</accession>
<gene>
    <name evidence="1" type="ORF">CCMP2556_LOCUS45335</name>
</gene>
<sequence>MAPPVLLVVGPPASGKTSLLQRFLHDSCEDDPKPSIGMQTGMFFHLDPEDAIFAELRELLPSHGVTFELMEIGGREPVHREMPRGRYVCGLMLCYDCRDRTSFLRLKHVLCRHRMDRHMEISCSSVSAVGELAAVLCATKTDLGASAVTQVGEDRPSGTVPRDLPPPSAVVGPPGVRWAFQTLVLLALRAELVPRGARRSHDDAGLLSGREAERAFALPCGLDVCTTLSGLTSPPNLRRCEPRRGVPATERYVEVLDMDGQVLCEPRTLEQCLAMGLLHRAVHVWLCVPRTGALLLRRWSPEGAKHPGAPSFRVRCRGRWGLALGEGQVLEFRAAASSS</sequence>
<dbReference type="Gene3D" id="3.40.50.300">
    <property type="entry name" value="P-loop containing nucleotide triphosphate hydrolases"/>
    <property type="match status" value="1"/>
</dbReference>
<dbReference type="InterPro" id="IPR001806">
    <property type="entry name" value="Small_GTPase"/>
</dbReference>
<reference evidence="1 2" key="1">
    <citation type="submission" date="2024-02" db="EMBL/GenBank/DDBJ databases">
        <authorList>
            <person name="Chen Y."/>
            <person name="Shah S."/>
            <person name="Dougan E. K."/>
            <person name="Thang M."/>
            <person name="Chan C."/>
        </authorList>
    </citation>
    <scope>NUCLEOTIDE SEQUENCE [LARGE SCALE GENOMIC DNA]</scope>
</reference>
<keyword evidence="2" id="KW-1185">Reference proteome</keyword>
<comment type="caution">
    <text evidence="1">The sequence shown here is derived from an EMBL/GenBank/DDBJ whole genome shotgun (WGS) entry which is preliminary data.</text>
</comment>
<dbReference type="EMBL" id="CAXAMN010025439">
    <property type="protein sequence ID" value="CAK9095142.1"/>
    <property type="molecule type" value="Genomic_DNA"/>
</dbReference>
<dbReference type="Proteomes" id="UP001642484">
    <property type="component" value="Unassembled WGS sequence"/>
</dbReference>
<dbReference type="SUPFAM" id="SSF52540">
    <property type="entry name" value="P-loop containing nucleoside triphosphate hydrolases"/>
    <property type="match status" value="1"/>
</dbReference>
<proteinExistence type="predicted"/>
<dbReference type="Pfam" id="PF00071">
    <property type="entry name" value="Ras"/>
    <property type="match status" value="1"/>
</dbReference>
<dbReference type="InterPro" id="IPR027417">
    <property type="entry name" value="P-loop_NTPase"/>
</dbReference>
<name>A0ABP0R3H6_9DINO</name>